<dbReference type="EMBL" id="BAAALN010000001">
    <property type="protein sequence ID" value="GAA1225285.1"/>
    <property type="molecule type" value="Genomic_DNA"/>
</dbReference>
<evidence type="ECO:0000313" key="3">
    <source>
        <dbReference type="Proteomes" id="UP001500653"/>
    </source>
</evidence>
<evidence type="ECO:0000259" key="1">
    <source>
        <dbReference type="Pfam" id="PF12697"/>
    </source>
</evidence>
<dbReference type="Gene3D" id="3.40.50.1820">
    <property type="entry name" value="alpha/beta hydrolase"/>
    <property type="match status" value="1"/>
</dbReference>
<name>A0ABP4GHE8_9PSEU</name>
<dbReference type="InterPro" id="IPR029058">
    <property type="entry name" value="AB_hydrolase_fold"/>
</dbReference>
<gene>
    <name evidence="2" type="ORF">GCM10009676_03870</name>
</gene>
<dbReference type="PANTHER" id="PTHR43689">
    <property type="entry name" value="HYDROLASE"/>
    <property type="match status" value="1"/>
</dbReference>
<reference evidence="3" key="1">
    <citation type="journal article" date="2019" name="Int. J. Syst. Evol. Microbiol.">
        <title>The Global Catalogue of Microorganisms (GCM) 10K type strain sequencing project: providing services to taxonomists for standard genome sequencing and annotation.</title>
        <authorList>
            <consortium name="The Broad Institute Genomics Platform"/>
            <consortium name="The Broad Institute Genome Sequencing Center for Infectious Disease"/>
            <person name="Wu L."/>
            <person name="Ma J."/>
        </authorList>
    </citation>
    <scope>NUCLEOTIDE SEQUENCE [LARGE SCALE GENOMIC DNA]</scope>
    <source>
        <strain evidence="3">JCM 13023</strain>
    </source>
</reference>
<feature type="domain" description="AB hydrolase-1" evidence="1">
    <location>
        <begin position="15"/>
        <end position="190"/>
    </location>
</feature>
<dbReference type="InterPro" id="IPR000073">
    <property type="entry name" value="AB_hydrolase_1"/>
</dbReference>
<comment type="caution">
    <text evidence="2">The sequence shown here is derived from an EMBL/GenBank/DDBJ whole genome shotgun (WGS) entry which is preliminary data.</text>
</comment>
<dbReference type="Pfam" id="PF12697">
    <property type="entry name" value="Abhydrolase_6"/>
    <property type="match status" value="1"/>
</dbReference>
<evidence type="ECO:0000313" key="2">
    <source>
        <dbReference type="EMBL" id="GAA1225285.1"/>
    </source>
</evidence>
<protein>
    <recommendedName>
        <fullName evidence="1">AB hydrolase-1 domain-containing protein</fullName>
    </recommendedName>
</protein>
<dbReference type="Proteomes" id="UP001500653">
    <property type="component" value="Unassembled WGS sequence"/>
</dbReference>
<accession>A0ABP4GHE8</accession>
<proteinExistence type="predicted"/>
<keyword evidence="3" id="KW-1185">Reference proteome</keyword>
<dbReference type="PANTHER" id="PTHR43689:SF8">
    <property type="entry name" value="ALPHA_BETA-HYDROLASES SUPERFAMILY PROTEIN"/>
    <property type="match status" value="1"/>
</dbReference>
<dbReference type="SUPFAM" id="SSF53474">
    <property type="entry name" value="alpha/beta-Hydrolases"/>
    <property type="match status" value="1"/>
</dbReference>
<dbReference type="RefSeq" id="WP_253861696.1">
    <property type="nucleotide sequence ID" value="NZ_BAAALN010000001.1"/>
</dbReference>
<sequence length="209" mass="23172">MRARARSAALLDHWELDRPDVVAHDFGGTTALRTDLLDRRDCRTLTLIDPVALSPHGSALVQTARRHPDAFVELPGYIHEAIVRAYIAGAVHRTLSECEMSRYVQPWLGEVGQPAFYRQLAQMNDRHTDEIQDRYTEIRCPVTILWGEHDTWIPLEKGRLLADRIAGAAFQVVPGAGHLLPEDSPETVVATVLDVINRSAGATAAPATR</sequence>
<organism evidence="2 3">
    <name type="scientific">Prauserella halophila</name>
    <dbReference type="NCBI Taxonomy" id="185641"/>
    <lineage>
        <taxon>Bacteria</taxon>
        <taxon>Bacillati</taxon>
        <taxon>Actinomycetota</taxon>
        <taxon>Actinomycetes</taxon>
        <taxon>Pseudonocardiales</taxon>
        <taxon>Pseudonocardiaceae</taxon>
        <taxon>Prauserella</taxon>
    </lineage>
</organism>